<evidence type="ECO:0000313" key="3">
    <source>
        <dbReference type="Proteomes" id="UP000273982"/>
    </source>
</evidence>
<dbReference type="InterPro" id="IPR012863">
    <property type="entry name" value="DUF1636"/>
</dbReference>
<dbReference type="Proteomes" id="UP000273982">
    <property type="component" value="Chromosome"/>
</dbReference>
<proteinExistence type="predicted"/>
<reference evidence="2 4" key="3">
    <citation type="journal article" date="2021" name="AMB Express">
        <title>Isolation and characterisation of Methylocystis spp. for poly-3-hydroxybutyrate production using waste methane feedstocks.</title>
        <authorList>
            <person name="Rumah B.L."/>
            <person name="Stead C.E."/>
            <person name="Claxton Stevens B.H."/>
            <person name="Minton N.P."/>
            <person name="Grosse-Honebrink A."/>
            <person name="Zhang Y."/>
        </authorList>
    </citation>
    <scope>NUCLEOTIDE SEQUENCE [LARGE SCALE GENOMIC DNA]</scope>
    <source>
        <strain evidence="2 4">BRCS1</strain>
    </source>
</reference>
<dbReference type="AlphaFoldDB" id="A0A3G8M7G2"/>
<dbReference type="CDD" id="cd02980">
    <property type="entry name" value="TRX_Fd_family"/>
    <property type="match status" value="1"/>
</dbReference>
<dbReference type="Proteomes" id="UP000424673">
    <property type="component" value="Chromosome"/>
</dbReference>
<keyword evidence="4" id="KW-1185">Reference proteome</keyword>
<reference evidence="1 3" key="1">
    <citation type="submission" date="2018-11" db="EMBL/GenBank/DDBJ databases">
        <title>Genome squencing of methanotrophic bacteria isolated from alkaline groundwater in Korea.</title>
        <authorList>
            <person name="Nguyen L.N."/>
        </authorList>
    </citation>
    <scope>NUCLEOTIDE SEQUENCE [LARGE SCALE GENOMIC DNA]</scope>
    <source>
        <strain evidence="1 3">GW6</strain>
    </source>
</reference>
<evidence type="ECO:0000313" key="4">
    <source>
        <dbReference type="Proteomes" id="UP000424673"/>
    </source>
</evidence>
<dbReference type="Pfam" id="PF07845">
    <property type="entry name" value="DUF1636"/>
    <property type="match status" value="1"/>
</dbReference>
<evidence type="ECO:0000313" key="2">
    <source>
        <dbReference type="EMBL" id="QGM94149.1"/>
    </source>
</evidence>
<dbReference type="InterPro" id="IPR036249">
    <property type="entry name" value="Thioredoxin-like_sf"/>
</dbReference>
<dbReference type="EMBL" id="CP034086">
    <property type="protein sequence ID" value="AZG77929.1"/>
    <property type="molecule type" value="Genomic_DNA"/>
</dbReference>
<protein>
    <submittedName>
        <fullName evidence="1">DUF1636 domain-containing protein</fullName>
    </submittedName>
</protein>
<accession>A0A3G8M7G2</accession>
<name>A0A3G8M7G2_9HYPH</name>
<sequence>MAAPGVTVFVCVSCRDGGDADMRPGALLLEALRTRLNERNLDIAVEPVECLAVCKRPATVAFAGGGKWTYVIGDLDGGVHLDELIDSAQSFAATDNGIVAWKDRPACFKKGVVSRTPPLR</sequence>
<dbReference type="RefSeq" id="WP_124739560.1">
    <property type="nucleotide sequence ID" value="NZ_CP034086.1"/>
</dbReference>
<reference evidence="4" key="2">
    <citation type="submission" date="2019-09" db="EMBL/GenBank/DDBJ databases">
        <title>Isolation and complete genome sequencing of Methylocystis species.</title>
        <authorList>
            <person name="Rumah B.L."/>
            <person name="Stead C.E."/>
            <person name="Stevens B.C."/>
            <person name="Minton N.P."/>
            <person name="Grosse-Honebrink A."/>
            <person name="Zhang Y."/>
        </authorList>
    </citation>
    <scope>NUCLEOTIDE SEQUENCE [LARGE SCALE GENOMIC DNA]</scope>
    <source>
        <strain evidence="4">BRCS1</strain>
    </source>
</reference>
<dbReference type="SUPFAM" id="SSF52833">
    <property type="entry name" value="Thioredoxin-like"/>
    <property type="match status" value="1"/>
</dbReference>
<dbReference type="EMBL" id="CP044328">
    <property type="protein sequence ID" value="QGM94149.1"/>
    <property type="molecule type" value="Genomic_DNA"/>
</dbReference>
<dbReference type="Gene3D" id="3.40.30.10">
    <property type="entry name" value="Glutaredoxin"/>
    <property type="match status" value="1"/>
</dbReference>
<gene>
    <name evidence="1" type="ORF">EHO51_14975</name>
    <name evidence="2" type="ORF">F7D13_08980</name>
</gene>
<organism evidence="1 3">
    <name type="scientific">Methylocystis rosea</name>
    <dbReference type="NCBI Taxonomy" id="173366"/>
    <lineage>
        <taxon>Bacteria</taxon>
        <taxon>Pseudomonadati</taxon>
        <taxon>Pseudomonadota</taxon>
        <taxon>Alphaproteobacteria</taxon>
        <taxon>Hyphomicrobiales</taxon>
        <taxon>Methylocystaceae</taxon>
        <taxon>Methylocystis</taxon>
    </lineage>
</organism>
<evidence type="ECO:0000313" key="1">
    <source>
        <dbReference type="EMBL" id="AZG77929.1"/>
    </source>
</evidence>
<dbReference type="KEGG" id="mros:EHO51_14975"/>